<name>Q7RAZ8_PLAYO</name>
<dbReference type="Proteomes" id="UP000008553">
    <property type="component" value="Unassembled WGS sequence"/>
</dbReference>
<evidence type="ECO:0000313" key="2">
    <source>
        <dbReference type="Proteomes" id="UP000008553"/>
    </source>
</evidence>
<accession>Q7RAZ8</accession>
<keyword evidence="2" id="KW-1185">Reference proteome</keyword>
<feature type="non-terminal residue" evidence="1">
    <location>
        <position position="1"/>
    </location>
</feature>
<proteinExistence type="predicted"/>
<protein>
    <submittedName>
        <fullName evidence="1">Uncharacterized protein</fullName>
    </submittedName>
</protein>
<dbReference type="AlphaFoldDB" id="Q7RAZ8"/>
<dbReference type="InParanoid" id="Q7RAZ8"/>
<organism evidence="1 2">
    <name type="scientific">Plasmodium yoelii yoelii</name>
    <dbReference type="NCBI Taxonomy" id="73239"/>
    <lineage>
        <taxon>Eukaryota</taxon>
        <taxon>Sar</taxon>
        <taxon>Alveolata</taxon>
        <taxon>Apicomplexa</taxon>
        <taxon>Aconoidasida</taxon>
        <taxon>Haemosporida</taxon>
        <taxon>Plasmodiidae</taxon>
        <taxon>Plasmodium</taxon>
        <taxon>Plasmodium (Vinckeia)</taxon>
    </lineage>
</organism>
<comment type="caution">
    <text evidence="1">The sequence shown here is derived from an EMBL/GenBank/DDBJ whole genome shotgun (WGS) entry which is preliminary data.</text>
</comment>
<evidence type="ECO:0000313" key="1">
    <source>
        <dbReference type="EMBL" id="EAA18550.1"/>
    </source>
</evidence>
<sequence>LINYKYKTYVFIILYVQNVIYII</sequence>
<gene>
    <name evidence="1" type="ORF">PY06351</name>
</gene>
<dbReference type="PaxDb" id="73239-Q7RAZ8"/>
<reference evidence="1 2" key="1">
    <citation type="journal article" date="2002" name="Nature">
        <title>Genome sequence and comparative analysis of the model rodent malaria parasite Plasmodium yoelii yoelii.</title>
        <authorList>
            <person name="Carlton J.M."/>
            <person name="Angiuoli S.V."/>
            <person name="Suh B.B."/>
            <person name="Kooij T.W."/>
            <person name="Pertea M."/>
            <person name="Silva J.C."/>
            <person name="Ermolaeva M.D."/>
            <person name="Allen J.E."/>
            <person name="Selengut J.D."/>
            <person name="Koo H.L."/>
            <person name="Peterson J.D."/>
            <person name="Pop M."/>
            <person name="Kosack D.S."/>
            <person name="Shumway M.F."/>
            <person name="Bidwell S.L."/>
            <person name="Shallom S.J."/>
            <person name="van Aken S.E."/>
            <person name="Riedmuller S.B."/>
            <person name="Feldblyum T.V."/>
            <person name="Cho J.K."/>
            <person name="Quackenbush J."/>
            <person name="Sedegah M."/>
            <person name="Shoaibi A."/>
            <person name="Cummings L.M."/>
            <person name="Florens L."/>
            <person name="Yates J.R."/>
            <person name="Raine J.D."/>
            <person name="Sinden R.E."/>
            <person name="Harris M.A."/>
            <person name="Cunningham D.A."/>
            <person name="Preiser P.R."/>
            <person name="Bergman L.W."/>
            <person name="Vaidya A.B."/>
            <person name="van Lin L.H."/>
            <person name="Janse C.J."/>
            <person name="Waters A.P."/>
            <person name="Smith H.O."/>
            <person name="White O.R."/>
            <person name="Salzberg S.L."/>
            <person name="Venter J.C."/>
            <person name="Fraser C.M."/>
            <person name="Hoffman S.L."/>
            <person name="Gardner M.J."/>
            <person name="Carucci D.J."/>
        </authorList>
    </citation>
    <scope>NUCLEOTIDE SEQUENCE [LARGE SCALE GENOMIC DNA]</scope>
    <source>
        <strain evidence="1 2">17XNL</strain>
    </source>
</reference>
<dbReference type="EMBL" id="AABL01002134">
    <property type="protein sequence ID" value="EAA18550.1"/>
    <property type="molecule type" value="Genomic_DNA"/>
</dbReference>